<keyword evidence="6" id="KW-1185">Reference proteome</keyword>
<accession>A0ABP6RB25</accession>
<protein>
    <submittedName>
        <fullName evidence="5">Class I SAM-dependent methyltransferase</fullName>
    </submittedName>
</protein>
<dbReference type="InterPro" id="IPR051052">
    <property type="entry name" value="Diverse_substrate_MTase"/>
</dbReference>
<keyword evidence="3" id="KW-0808">Transferase</keyword>
<dbReference type="EMBL" id="BAAAYG010000002">
    <property type="protein sequence ID" value="GAA3280257.1"/>
    <property type="molecule type" value="Genomic_DNA"/>
</dbReference>
<evidence type="ECO:0000256" key="2">
    <source>
        <dbReference type="ARBA" id="ARBA00022603"/>
    </source>
</evidence>
<gene>
    <name evidence="5" type="ORF">GCM10020260_04270</name>
</gene>
<feature type="domain" description="Methyltransferase type 11" evidence="4">
    <location>
        <begin position="56"/>
        <end position="151"/>
    </location>
</feature>
<dbReference type="RefSeq" id="WP_344717659.1">
    <property type="nucleotide sequence ID" value="NZ_BAAAYG010000002.1"/>
</dbReference>
<proteinExistence type="inferred from homology"/>
<dbReference type="SUPFAM" id="SSF53335">
    <property type="entry name" value="S-adenosyl-L-methionine-dependent methyltransferases"/>
    <property type="match status" value="1"/>
</dbReference>
<evidence type="ECO:0000313" key="5">
    <source>
        <dbReference type="EMBL" id="GAA3280257.1"/>
    </source>
</evidence>
<keyword evidence="2 5" id="KW-0489">Methyltransferase</keyword>
<dbReference type="Pfam" id="PF08241">
    <property type="entry name" value="Methyltransf_11"/>
    <property type="match status" value="1"/>
</dbReference>
<evidence type="ECO:0000256" key="3">
    <source>
        <dbReference type="ARBA" id="ARBA00022679"/>
    </source>
</evidence>
<dbReference type="GO" id="GO:0008168">
    <property type="term" value="F:methyltransferase activity"/>
    <property type="evidence" value="ECO:0007669"/>
    <property type="project" value="UniProtKB-KW"/>
</dbReference>
<dbReference type="InterPro" id="IPR013216">
    <property type="entry name" value="Methyltransf_11"/>
</dbReference>
<dbReference type="InterPro" id="IPR029063">
    <property type="entry name" value="SAM-dependent_MTases_sf"/>
</dbReference>
<sequence length="264" mass="28022">MITDDARRRRLAEAFAADADVAQAAEYDAMRPGYPAEAVERILAPGPDSSVGRIVELGAGTGILTRALLAGGADVVAVEPSPSMAEVLRATGAPSGVGSGTLEVVEARAEETGLSTGGADVVVAAQAWHWFDPQAAAAEIARLLASGGTAAVVSSHLDVSQPWVHRLARIMRAGDVHRPGWTPPLDPGAFEPVSTEHTGWTRSITPDGIRRLATTLSSWLSADEADRAWRRGNLDWYLDEHLGLAADEEVELPYLTVLHTARRR</sequence>
<organism evidence="5 6">
    <name type="scientific">Nesterenkonia halobia</name>
    <dbReference type="NCBI Taxonomy" id="37922"/>
    <lineage>
        <taxon>Bacteria</taxon>
        <taxon>Bacillati</taxon>
        <taxon>Actinomycetota</taxon>
        <taxon>Actinomycetes</taxon>
        <taxon>Micrococcales</taxon>
        <taxon>Micrococcaceae</taxon>
        <taxon>Nesterenkonia</taxon>
    </lineage>
</organism>
<dbReference type="Gene3D" id="3.40.50.150">
    <property type="entry name" value="Vaccinia Virus protein VP39"/>
    <property type="match status" value="1"/>
</dbReference>
<dbReference type="PANTHER" id="PTHR44942:SF4">
    <property type="entry name" value="METHYLTRANSFERASE TYPE 11 DOMAIN-CONTAINING PROTEIN"/>
    <property type="match status" value="1"/>
</dbReference>
<evidence type="ECO:0000256" key="1">
    <source>
        <dbReference type="ARBA" id="ARBA00008361"/>
    </source>
</evidence>
<reference evidence="6" key="1">
    <citation type="journal article" date="2019" name="Int. J. Syst. Evol. Microbiol.">
        <title>The Global Catalogue of Microorganisms (GCM) 10K type strain sequencing project: providing services to taxonomists for standard genome sequencing and annotation.</title>
        <authorList>
            <consortium name="The Broad Institute Genomics Platform"/>
            <consortium name="The Broad Institute Genome Sequencing Center for Infectious Disease"/>
            <person name="Wu L."/>
            <person name="Ma J."/>
        </authorList>
    </citation>
    <scope>NUCLEOTIDE SEQUENCE [LARGE SCALE GENOMIC DNA]</scope>
    <source>
        <strain evidence="6">JCM 11483</strain>
    </source>
</reference>
<evidence type="ECO:0000259" key="4">
    <source>
        <dbReference type="Pfam" id="PF08241"/>
    </source>
</evidence>
<dbReference type="CDD" id="cd02440">
    <property type="entry name" value="AdoMet_MTases"/>
    <property type="match status" value="1"/>
</dbReference>
<evidence type="ECO:0000313" key="6">
    <source>
        <dbReference type="Proteomes" id="UP001501736"/>
    </source>
</evidence>
<name>A0ABP6RB25_9MICC</name>
<dbReference type="GO" id="GO:0032259">
    <property type="term" value="P:methylation"/>
    <property type="evidence" value="ECO:0007669"/>
    <property type="project" value="UniProtKB-KW"/>
</dbReference>
<dbReference type="PANTHER" id="PTHR44942">
    <property type="entry name" value="METHYLTRANSF_11 DOMAIN-CONTAINING PROTEIN"/>
    <property type="match status" value="1"/>
</dbReference>
<dbReference type="Proteomes" id="UP001501736">
    <property type="component" value="Unassembled WGS sequence"/>
</dbReference>
<comment type="caution">
    <text evidence="5">The sequence shown here is derived from an EMBL/GenBank/DDBJ whole genome shotgun (WGS) entry which is preliminary data.</text>
</comment>
<comment type="similarity">
    <text evidence="1">Belongs to the methyltransferase superfamily.</text>
</comment>